<organism evidence="1 2">
    <name type="scientific">Iodobacter arcticus</name>
    <dbReference type="NCBI Taxonomy" id="590593"/>
    <lineage>
        <taxon>Bacteria</taxon>
        <taxon>Pseudomonadati</taxon>
        <taxon>Pseudomonadota</taxon>
        <taxon>Betaproteobacteria</taxon>
        <taxon>Neisseriales</taxon>
        <taxon>Chitinibacteraceae</taxon>
        <taxon>Iodobacter</taxon>
    </lineage>
</organism>
<sequence length="157" mass="17955">MDQQRFTKTAKGSKEIEERSGLLSSVARRILIMTDGKRSRADLLQTFSINELEEGLARLELLKLVEEVGSNSHGIVSIDQRALSQIRQMMHMSNQQYLAGQLDRFLNEDFAHIHNRAGLEPVLEHWHRLLCDAGHEVTAYAYLRQIKSTLGWDKRAA</sequence>
<evidence type="ECO:0008006" key="3">
    <source>
        <dbReference type="Google" id="ProtNLM"/>
    </source>
</evidence>
<reference evidence="2" key="1">
    <citation type="journal article" date="2019" name="Int. J. Syst. Evol. Microbiol.">
        <title>The Global Catalogue of Microorganisms (GCM) 10K type strain sequencing project: providing services to taxonomists for standard genome sequencing and annotation.</title>
        <authorList>
            <consortium name="The Broad Institute Genomics Platform"/>
            <consortium name="The Broad Institute Genome Sequencing Center for Infectious Disease"/>
            <person name="Wu L."/>
            <person name="Ma J."/>
        </authorList>
    </citation>
    <scope>NUCLEOTIDE SEQUENCE [LARGE SCALE GENOMIC DNA]</scope>
    <source>
        <strain evidence="2">CCUG 62945</strain>
    </source>
</reference>
<name>A0ABW2QVZ5_9NEIS</name>
<evidence type="ECO:0000313" key="1">
    <source>
        <dbReference type="EMBL" id="MFC7418964.1"/>
    </source>
</evidence>
<protein>
    <recommendedName>
        <fullName evidence="3">FCD domain-containing protein</fullName>
    </recommendedName>
</protein>
<accession>A0ABW2QVZ5</accession>
<comment type="caution">
    <text evidence="1">The sequence shown here is derived from an EMBL/GenBank/DDBJ whole genome shotgun (WGS) entry which is preliminary data.</text>
</comment>
<dbReference type="Proteomes" id="UP001596473">
    <property type="component" value="Unassembled WGS sequence"/>
</dbReference>
<evidence type="ECO:0000313" key="2">
    <source>
        <dbReference type="Proteomes" id="UP001596473"/>
    </source>
</evidence>
<dbReference type="EMBL" id="JBHTBQ010000006">
    <property type="protein sequence ID" value="MFC7418964.1"/>
    <property type="molecule type" value="Genomic_DNA"/>
</dbReference>
<dbReference type="RefSeq" id="WP_380186170.1">
    <property type="nucleotide sequence ID" value="NZ_JBHTBQ010000006.1"/>
</dbReference>
<gene>
    <name evidence="1" type="ORF">ACFQNF_03630</name>
</gene>
<proteinExistence type="predicted"/>
<keyword evidence="2" id="KW-1185">Reference proteome</keyword>